<sequence>MKVCTQALSVFSRIHQLLRTGATSQ</sequence>
<organism evidence="1">
    <name type="scientific">Rhizophora mucronata</name>
    <name type="common">Asiatic mangrove</name>
    <dbReference type="NCBI Taxonomy" id="61149"/>
    <lineage>
        <taxon>Eukaryota</taxon>
        <taxon>Viridiplantae</taxon>
        <taxon>Streptophyta</taxon>
        <taxon>Embryophyta</taxon>
        <taxon>Tracheophyta</taxon>
        <taxon>Spermatophyta</taxon>
        <taxon>Magnoliopsida</taxon>
        <taxon>eudicotyledons</taxon>
        <taxon>Gunneridae</taxon>
        <taxon>Pentapetalae</taxon>
        <taxon>rosids</taxon>
        <taxon>fabids</taxon>
        <taxon>Malpighiales</taxon>
        <taxon>Rhizophoraceae</taxon>
        <taxon>Rhizophora</taxon>
    </lineage>
</organism>
<proteinExistence type="predicted"/>
<reference evidence="1" key="1">
    <citation type="submission" date="2018-02" db="EMBL/GenBank/DDBJ databases">
        <title>Rhizophora mucronata_Transcriptome.</title>
        <authorList>
            <person name="Meera S.P."/>
            <person name="Sreeshan A."/>
            <person name="Augustine A."/>
        </authorList>
    </citation>
    <scope>NUCLEOTIDE SEQUENCE</scope>
    <source>
        <tissue evidence="1">Leaf</tissue>
    </source>
</reference>
<protein>
    <submittedName>
        <fullName evidence="1">Uncharacterized protein</fullName>
    </submittedName>
</protein>
<dbReference type="EMBL" id="GGEC01001274">
    <property type="protein sequence ID" value="MBW81757.1"/>
    <property type="molecule type" value="Transcribed_RNA"/>
</dbReference>
<name>A0A2P2IKL7_RHIMU</name>
<accession>A0A2P2IKL7</accession>
<evidence type="ECO:0000313" key="1">
    <source>
        <dbReference type="EMBL" id="MBW81757.1"/>
    </source>
</evidence>
<dbReference type="AlphaFoldDB" id="A0A2P2IKL7"/>